<dbReference type="SMART" id="SM00913">
    <property type="entry name" value="IBN_N"/>
    <property type="match status" value="1"/>
</dbReference>
<comment type="caution">
    <text evidence="11">The sequence shown here is derived from an EMBL/GenBank/DDBJ whole genome shotgun (WGS) entry which is preliminary data.</text>
</comment>
<dbReference type="OrthoDB" id="10263328at2759"/>
<keyword evidence="3" id="KW-0813">Transport</keyword>
<dbReference type="PANTHER" id="PTHR10527">
    <property type="entry name" value="IMPORTIN BETA"/>
    <property type="match status" value="1"/>
</dbReference>
<feature type="repeat" description="HEAT" evidence="9">
    <location>
        <begin position="394"/>
        <end position="426"/>
    </location>
</feature>
<keyword evidence="12" id="KW-1185">Reference proteome</keyword>
<dbReference type="InterPro" id="IPR011989">
    <property type="entry name" value="ARM-like"/>
</dbReference>
<feature type="non-terminal residue" evidence="11">
    <location>
        <position position="1"/>
    </location>
</feature>
<keyword evidence="6" id="KW-0653">Protein transport</keyword>
<evidence type="ECO:0000256" key="7">
    <source>
        <dbReference type="ARBA" id="ARBA00079884"/>
    </source>
</evidence>
<dbReference type="Pfam" id="PF03810">
    <property type="entry name" value="IBN_N"/>
    <property type="match status" value="1"/>
</dbReference>
<evidence type="ECO:0000313" key="12">
    <source>
        <dbReference type="Proteomes" id="UP000612746"/>
    </source>
</evidence>
<dbReference type="InterPro" id="IPR021133">
    <property type="entry name" value="HEAT_type_2"/>
</dbReference>
<dbReference type="InterPro" id="IPR058584">
    <property type="entry name" value="IMB1_TNPO1-like_TPR"/>
</dbReference>
<evidence type="ECO:0000256" key="3">
    <source>
        <dbReference type="ARBA" id="ARBA00022448"/>
    </source>
</evidence>
<dbReference type="GO" id="GO:0005737">
    <property type="term" value="C:cytoplasm"/>
    <property type="evidence" value="ECO:0007669"/>
    <property type="project" value="UniProtKB-SubCell"/>
</dbReference>
<dbReference type="PROSITE" id="PS50166">
    <property type="entry name" value="IMPORTIN_B_NT"/>
    <property type="match status" value="1"/>
</dbReference>
<dbReference type="SUPFAM" id="SSF48371">
    <property type="entry name" value="ARM repeat"/>
    <property type="match status" value="1"/>
</dbReference>
<dbReference type="InterPro" id="IPR040122">
    <property type="entry name" value="Importin_beta"/>
</dbReference>
<name>A0A8H7UNK5_9FUNG</name>
<dbReference type="PROSITE" id="PS50077">
    <property type="entry name" value="HEAT_REPEAT"/>
    <property type="match status" value="1"/>
</dbReference>
<feature type="domain" description="Importin N-terminal" evidence="10">
    <location>
        <begin position="7"/>
        <end position="87"/>
    </location>
</feature>
<evidence type="ECO:0000256" key="8">
    <source>
        <dbReference type="ARBA" id="ARBA00083566"/>
    </source>
</evidence>
<dbReference type="Pfam" id="PF13513">
    <property type="entry name" value="HEAT_EZ"/>
    <property type="match status" value="1"/>
</dbReference>
<dbReference type="Gene3D" id="1.25.10.10">
    <property type="entry name" value="Leucine-rich Repeat Variant"/>
    <property type="match status" value="1"/>
</dbReference>
<comment type="subcellular location">
    <subcellularLocation>
        <location evidence="1">Cytoplasm</location>
    </subcellularLocation>
</comment>
<evidence type="ECO:0000259" key="10">
    <source>
        <dbReference type="PROSITE" id="PS50166"/>
    </source>
</evidence>
<comment type="similarity">
    <text evidence="2">Belongs to the importin beta family. Importin beta-1 subfamily.</text>
</comment>
<dbReference type="Proteomes" id="UP000612746">
    <property type="component" value="Unassembled WGS sequence"/>
</dbReference>
<dbReference type="InterPro" id="IPR016024">
    <property type="entry name" value="ARM-type_fold"/>
</dbReference>
<dbReference type="Pfam" id="PF25574">
    <property type="entry name" value="TPR_IMB1"/>
    <property type="match status" value="1"/>
</dbReference>
<evidence type="ECO:0000256" key="4">
    <source>
        <dbReference type="ARBA" id="ARBA00022490"/>
    </source>
</evidence>
<organism evidence="11 12">
    <name type="scientific">Umbelopsis vinacea</name>
    <dbReference type="NCBI Taxonomy" id="44442"/>
    <lineage>
        <taxon>Eukaryota</taxon>
        <taxon>Fungi</taxon>
        <taxon>Fungi incertae sedis</taxon>
        <taxon>Mucoromycota</taxon>
        <taxon>Mucoromycotina</taxon>
        <taxon>Umbelopsidomycetes</taxon>
        <taxon>Umbelopsidales</taxon>
        <taxon>Umbelopsidaceae</taxon>
        <taxon>Umbelopsis</taxon>
    </lineage>
</organism>
<sequence>QSIREDATAKLEQMSRENYAAYVAVLNQVFASEQADGTLRQLAGLALKNSLVAKENVRKEEYAQRWLSVDQGVRSEIKQAALRTFGSAGIARSTAPQVVSAIAEIELPTNQWSELIPTLLDNVTNQESALQRQASLQTLGYICESTEPMVLAINANEILTAVVQGARKEETNDDVRIEALHALYNSLEFIRANFDREGERNFIMQVVCEATQSSDERIQLAAFECLVRIMHLYYDKMRFYMEKALFGLTVLGMNSEHQGVALQAVEFWSTVCDEELELQEEANEAFEVGEQPERVSFDFAKTAAPEILPVLLWMLTQQEEDADEDEWNIAMAAGTCLALLAQTITDHIVPPVIPFVESNIQSTEWRYREAAVMAFGSILEGPNPQILTPLVNQALPTLINMMRDPDVNVKDTVTWTLGRVSDVLVECIKPDIHLPQLVSALVLGLEDNPRIVGNCCWSLMNLAEQLSNADDTDQETSPLSRYFEGVITALLRITDRPDNEANSRTSAYEAISTFVSTAAKDCYPNIEKVAITVLERLEHTLSVQNQLIGSDEQNAHYELQSNLLSVLTSCVRKLGKNISSIADRIMTVFLQILNSQSKHSTTKEDVFIGVGALISALEADFGRYLEPFMPILYSALQHPEEYQLCGIAIGLIGDICRALGENAVQYCNAFMELLVQNLQSPVLHRNVKPAILSCLGDIALAIGGQFESYLNVTMMVLQQAGNMRADKTNLDMIEYVNQLHEGNVEAYVGIVQGLASGGKIFVQPQLTERLPFHYEAALIAPYVPGMFTFLSIVAEDEYKSDTLVRSLVGLIGDLADALYGTDGKQFFQVDWITQTLREARSSRHYSQSTKEVARWAKEMVKRTLQS</sequence>
<dbReference type="AlphaFoldDB" id="A0A8H7UNK5"/>
<evidence type="ECO:0000256" key="5">
    <source>
        <dbReference type="ARBA" id="ARBA00022737"/>
    </source>
</evidence>
<evidence type="ECO:0000256" key="9">
    <source>
        <dbReference type="PROSITE-ProRule" id="PRU00103"/>
    </source>
</evidence>
<accession>A0A8H7UNK5</accession>
<dbReference type="InterPro" id="IPR001494">
    <property type="entry name" value="Importin-beta_N"/>
</dbReference>
<evidence type="ECO:0000256" key="6">
    <source>
        <dbReference type="ARBA" id="ARBA00022927"/>
    </source>
</evidence>
<evidence type="ECO:0000256" key="2">
    <source>
        <dbReference type="ARBA" id="ARBA00010907"/>
    </source>
</evidence>
<evidence type="ECO:0000256" key="1">
    <source>
        <dbReference type="ARBA" id="ARBA00004496"/>
    </source>
</evidence>
<dbReference type="GO" id="GO:0031267">
    <property type="term" value="F:small GTPase binding"/>
    <property type="evidence" value="ECO:0007669"/>
    <property type="project" value="InterPro"/>
</dbReference>
<dbReference type="FunFam" id="1.25.10.10:FF:000027">
    <property type="entry name" value="Importin subunit beta-1"/>
    <property type="match status" value="1"/>
</dbReference>
<keyword evidence="4" id="KW-0963">Cytoplasm</keyword>
<dbReference type="EMBL" id="JAEPRA010000005">
    <property type="protein sequence ID" value="KAG2185364.1"/>
    <property type="molecule type" value="Genomic_DNA"/>
</dbReference>
<gene>
    <name evidence="11" type="ORF">INT44_002155</name>
</gene>
<protein>
    <recommendedName>
        <fullName evidence="7">Importin-95</fullName>
    </recommendedName>
    <alternativeName>
        <fullName evidence="8">Karyopherin-95</fullName>
    </alternativeName>
</protein>
<proteinExistence type="inferred from homology"/>
<evidence type="ECO:0000313" key="11">
    <source>
        <dbReference type="EMBL" id="KAG2185364.1"/>
    </source>
</evidence>
<dbReference type="GO" id="GO:0006606">
    <property type="term" value="P:protein import into nucleus"/>
    <property type="evidence" value="ECO:0007669"/>
    <property type="project" value="InterPro"/>
</dbReference>
<keyword evidence="5" id="KW-0677">Repeat</keyword>
<reference evidence="11" key="1">
    <citation type="submission" date="2020-12" db="EMBL/GenBank/DDBJ databases">
        <title>Metabolic potential, ecology and presence of endohyphal bacteria is reflected in genomic diversity of Mucoromycotina.</title>
        <authorList>
            <person name="Muszewska A."/>
            <person name="Okrasinska A."/>
            <person name="Steczkiewicz K."/>
            <person name="Drgas O."/>
            <person name="Orlowska M."/>
            <person name="Perlinska-Lenart U."/>
            <person name="Aleksandrzak-Piekarczyk T."/>
            <person name="Szatraj K."/>
            <person name="Zielenkiewicz U."/>
            <person name="Pilsyk S."/>
            <person name="Malc E."/>
            <person name="Mieczkowski P."/>
            <person name="Kruszewska J.S."/>
            <person name="Biernat P."/>
            <person name="Pawlowska J."/>
        </authorList>
    </citation>
    <scope>NUCLEOTIDE SEQUENCE</scope>
    <source>
        <strain evidence="11">WA0000051536</strain>
    </source>
</reference>